<dbReference type="GeneID" id="92052252"/>
<gene>
    <name evidence="1" type="ORF">PG997_014878</name>
</gene>
<accession>A0ABR1UXK8</accession>
<organism evidence="1 2">
    <name type="scientific">Apiospora hydei</name>
    <dbReference type="NCBI Taxonomy" id="1337664"/>
    <lineage>
        <taxon>Eukaryota</taxon>
        <taxon>Fungi</taxon>
        <taxon>Dikarya</taxon>
        <taxon>Ascomycota</taxon>
        <taxon>Pezizomycotina</taxon>
        <taxon>Sordariomycetes</taxon>
        <taxon>Xylariomycetidae</taxon>
        <taxon>Amphisphaeriales</taxon>
        <taxon>Apiosporaceae</taxon>
        <taxon>Apiospora</taxon>
    </lineage>
</organism>
<comment type="caution">
    <text evidence="1">The sequence shown here is derived from an EMBL/GenBank/DDBJ whole genome shotgun (WGS) entry which is preliminary data.</text>
</comment>
<evidence type="ECO:0000313" key="2">
    <source>
        <dbReference type="Proteomes" id="UP001433268"/>
    </source>
</evidence>
<name>A0ABR1UXK8_9PEZI</name>
<keyword evidence="2" id="KW-1185">Reference proteome</keyword>
<reference evidence="1 2" key="1">
    <citation type="submission" date="2023-01" db="EMBL/GenBank/DDBJ databases">
        <title>Analysis of 21 Apiospora genomes using comparative genomics revels a genus with tremendous synthesis potential of carbohydrate active enzymes and secondary metabolites.</title>
        <authorList>
            <person name="Sorensen T."/>
        </authorList>
    </citation>
    <scope>NUCLEOTIDE SEQUENCE [LARGE SCALE GENOMIC DNA]</scope>
    <source>
        <strain evidence="1 2">CBS 114990</strain>
    </source>
</reference>
<protein>
    <submittedName>
        <fullName evidence="1">Uncharacterized protein</fullName>
    </submittedName>
</protein>
<proteinExistence type="predicted"/>
<dbReference type="RefSeq" id="XP_066661380.1">
    <property type="nucleotide sequence ID" value="XM_066819192.1"/>
</dbReference>
<dbReference type="EMBL" id="JAQQWN010000010">
    <property type="protein sequence ID" value="KAK8062781.1"/>
    <property type="molecule type" value="Genomic_DNA"/>
</dbReference>
<dbReference type="Proteomes" id="UP001433268">
    <property type="component" value="Unassembled WGS sequence"/>
</dbReference>
<evidence type="ECO:0000313" key="1">
    <source>
        <dbReference type="EMBL" id="KAK8062781.1"/>
    </source>
</evidence>
<sequence length="90" mass="10585">MQNSLRLLSQRTKVRCKEYHYEWYPRELLMENVAGLVIECDAAHKMDKAELLLKKEDKLAQEGPKPDKNWGVVTEPKPDRLLYTSIPSNW</sequence>